<dbReference type="SUPFAM" id="SSF51735">
    <property type="entry name" value="NAD(P)-binding Rossmann-fold domains"/>
    <property type="match status" value="1"/>
</dbReference>
<dbReference type="InterPro" id="IPR023985">
    <property type="entry name" value="SDR_subfam_1"/>
</dbReference>
<dbReference type="PRINTS" id="PR00080">
    <property type="entry name" value="SDRFAMILY"/>
</dbReference>
<accession>A0A6J6ZGA5</accession>
<name>A0A6J6ZGA5_9ZZZZ</name>
<gene>
    <name evidence="4" type="ORF">UFOPK3204_00071</name>
</gene>
<dbReference type="InterPro" id="IPR020904">
    <property type="entry name" value="Sc_DH/Rdtase_CS"/>
</dbReference>
<dbReference type="EMBL" id="CAFABK010000002">
    <property type="protein sequence ID" value="CAB4819674.1"/>
    <property type="molecule type" value="Genomic_DNA"/>
</dbReference>
<dbReference type="InterPro" id="IPR036291">
    <property type="entry name" value="NAD(P)-bd_dom_sf"/>
</dbReference>
<evidence type="ECO:0000256" key="2">
    <source>
        <dbReference type="ARBA" id="ARBA00023002"/>
    </source>
</evidence>
<dbReference type="FunFam" id="3.40.50.720:FF:000084">
    <property type="entry name" value="Short-chain dehydrogenase reductase"/>
    <property type="match status" value="1"/>
</dbReference>
<dbReference type="CDD" id="cd05233">
    <property type="entry name" value="SDR_c"/>
    <property type="match status" value="1"/>
</dbReference>
<dbReference type="InterPro" id="IPR002347">
    <property type="entry name" value="SDR_fam"/>
</dbReference>
<dbReference type="PANTHER" id="PTHR24321">
    <property type="entry name" value="DEHYDROGENASES, SHORT CHAIN"/>
    <property type="match status" value="1"/>
</dbReference>
<evidence type="ECO:0000256" key="1">
    <source>
        <dbReference type="ARBA" id="ARBA00006484"/>
    </source>
</evidence>
<dbReference type="Pfam" id="PF13561">
    <property type="entry name" value="adh_short_C2"/>
    <property type="match status" value="1"/>
</dbReference>
<keyword evidence="3" id="KW-0520">NAD</keyword>
<dbReference type="AlphaFoldDB" id="A0A6J6ZGA5"/>
<dbReference type="PANTHER" id="PTHR24321:SF8">
    <property type="entry name" value="ESTRADIOL 17-BETA-DEHYDROGENASE 8-RELATED"/>
    <property type="match status" value="1"/>
</dbReference>
<keyword evidence="2" id="KW-0560">Oxidoreductase</keyword>
<dbReference type="GO" id="GO:0016491">
    <property type="term" value="F:oxidoreductase activity"/>
    <property type="evidence" value="ECO:0007669"/>
    <property type="project" value="UniProtKB-KW"/>
</dbReference>
<evidence type="ECO:0000313" key="4">
    <source>
        <dbReference type="EMBL" id="CAB4819674.1"/>
    </source>
</evidence>
<evidence type="ECO:0000256" key="3">
    <source>
        <dbReference type="ARBA" id="ARBA00023027"/>
    </source>
</evidence>
<organism evidence="4">
    <name type="scientific">freshwater metagenome</name>
    <dbReference type="NCBI Taxonomy" id="449393"/>
    <lineage>
        <taxon>unclassified sequences</taxon>
        <taxon>metagenomes</taxon>
        <taxon>ecological metagenomes</taxon>
    </lineage>
</organism>
<comment type="similarity">
    <text evidence="1">Belongs to the short-chain dehydrogenases/reductases (SDR) family.</text>
</comment>
<reference evidence="4" key="1">
    <citation type="submission" date="2020-05" db="EMBL/GenBank/DDBJ databases">
        <authorList>
            <person name="Chiriac C."/>
            <person name="Salcher M."/>
            <person name="Ghai R."/>
            <person name="Kavagutti S V."/>
        </authorList>
    </citation>
    <scope>NUCLEOTIDE SEQUENCE</scope>
</reference>
<dbReference type="Gene3D" id="3.40.50.720">
    <property type="entry name" value="NAD(P)-binding Rossmann-like Domain"/>
    <property type="match status" value="1"/>
</dbReference>
<protein>
    <submittedName>
        <fullName evidence="4">Unannotated protein</fullName>
    </submittedName>
</protein>
<sequence>MGRLDSKVAVVSGAARGQGRSHAMTLAREGASIVAFDACSSFAYPMTPPATAEDLAETVRGVEGMDQRCLSEVLDARNSAGLEQLAERTRQEFGRLDILVINHGIWSIARNTWETPEEQWDELVDVLLTGAYKVCKAFMPLMIESGGGSVIMTSSSNAIQPGPSSGAYTAAKTGVVGLMRVMAVEAGEFNIRVNAIAPGGVNTKMLQEGGTMEQSLEWRPTFLGLNKNLLPNLQWLEPQAISDAVLFLASDESKFVTGVLLPVDAGWTVG</sequence>
<dbReference type="PROSITE" id="PS00061">
    <property type="entry name" value="ADH_SHORT"/>
    <property type="match status" value="1"/>
</dbReference>
<dbReference type="PRINTS" id="PR00081">
    <property type="entry name" value="GDHRDH"/>
</dbReference>
<proteinExistence type="inferred from homology"/>
<dbReference type="NCBIfam" id="TIGR03971">
    <property type="entry name" value="SDR_subfam_1"/>
    <property type="match status" value="1"/>
</dbReference>